<evidence type="ECO:0000256" key="1">
    <source>
        <dbReference type="ARBA" id="ARBA00010876"/>
    </source>
</evidence>
<dbReference type="CDD" id="cd02869">
    <property type="entry name" value="PseudoU_synth_RluA_like"/>
    <property type="match status" value="1"/>
</dbReference>
<dbReference type="PROSITE" id="PS01129">
    <property type="entry name" value="PSI_RLU"/>
    <property type="match status" value="1"/>
</dbReference>
<dbReference type="Pfam" id="PF00849">
    <property type="entry name" value="PseudoU_synth_2"/>
    <property type="match status" value="1"/>
</dbReference>
<dbReference type="GO" id="GO:0003723">
    <property type="term" value="F:RNA binding"/>
    <property type="evidence" value="ECO:0007669"/>
    <property type="project" value="InterPro"/>
</dbReference>
<feature type="domain" description="Pseudouridine synthase RsuA/RluA-like" evidence="5">
    <location>
        <begin position="9"/>
        <end position="180"/>
    </location>
</feature>
<dbReference type="GO" id="GO:0009982">
    <property type="term" value="F:pseudouridine synthase activity"/>
    <property type="evidence" value="ECO:0007669"/>
    <property type="project" value="InterPro"/>
</dbReference>
<dbReference type="EC" id="5.4.99.-" evidence="4"/>
<comment type="catalytic activity">
    <reaction evidence="4">
        <text>a uridine in RNA = a pseudouridine in RNA</text>
        <dbReference type="Rhea" id="RHEA:48348"/>
        <dbReference type="Rhea" id="RHEA-COMP:12068"/>
        <dbReference type="Rhea" id="RHEA-COMP:12069"/>
        <dbReference type="ChEBI" id="CHEBI:65314"/>
        <dbReference type="ChEBI" id="CHEBI:65315"/>
    </reaction>
</comment>
<comment type="function">
    <text evidence="4">Responsible for synthesis of pseudouridine from uracil.</text>
</comment>
<gene>
    <name evidence="6" type="ORF">A3B56_00620</name>
</gene>
<keyword evidence="2 4" id="KW-0413">Isomerase</keyword>
<evidence type="ECO:0000256" key="4">
    <source>
        <dbReference type="RuleBase" id="RU362028"/>
    </source>
</evidence>
<dbReference type="InterPro" id="IPR006224">
    <property type="entry name" value="PsdUridine_synth_RluA-like_CS"/>
</dbReference>
<comment type="similarity">
    <text evidence="1 4">Belongs to the pseudouridine synthase RluA family.</text>
</comment>
<dbReference type="InterPro" id="IPR006225">
    <property type="entry name" value="PsdUridine_synth_RluC/D"/>
</dbReference>
<evidence type="ECO:0000313" key="7">
    <source>
        <dbReference type="Proteomes" id="UP000178486"/>
    </source>
</evidence>
<dbReference type="SUPFAM" id="SSF55120">
    <property type="entry name" value="Pseudouridine synthase"/>
    <property type="match status" value="1"/>
</dbReference>
<dbReference type="Gene3D" id="3.30.2350.10">
    <property type="entry name" value="Pseudouridine synthase"/>
    <property type="match status" value="1"/>
</dbReference>
<reference evidence="6 7" key="1">
    <citation type="journal article" date="2016" name="Nat. Commun.">
        <title>Thousands of microbial genomes shed light on interconnected biogeochemical processes in an aquifer system.</title>
        <authorList>
            <person name="Anantharaman K."/>
            <person name="Brown C.T."/>
            <person name="Hug L.A."/>
            <person name="Sharon I."/>
            <person name="Castelle C.J."/>
            <person name="Probst A.J."/>
            <person name="Thomas B.C."/>
            <person name="Singh A."/>
            <person name="Wilkins M.J."/>
            <person name="Karaoz U."/>
            <person name="Brodie E.L."/>
            <person name="Williams K.H."/>
            <person name="Hubbard S.S."/>
            <person name="Banfield J.F."/>
        </authorList>
    </citation>
    <scope>NUCLEOTIDE SEQUENCE [LARGE SCALE GENOMIC DNA]</scope>
</reference>
<evidence type="ECO:0000259" key="5">
    <source>
        <dbReference type="Pfam" id="PF00849"/>
    </source>
</evidence>
<dbReference type="InterPro" id="IPR050188">
    <property type="entry name" value="RluA_PseudoU_synthase"/>
</dbReference>
<dbReference type="InterPro" id="IPR020103">
    <property type="entry name" value="PsdUridine_synth_cat_dom_sf"/>
</dbReference>
<dbReference type="NCBIfam" id="TIGR00005">
    <property type="entry name" value="rluA_subfam"/>
    <property type="match status" value="1"/>
</dbReference>
<dbReference type="EMBL" id="MGAU01000028">
    <property type="protein sequence ID" value="OGK54665.1"/>
    <property type="molecule type" value="Genomic_DNA"/>
</dbReference>
<dbReference type="AlphaFoldDB" id="A0A1F7JGD5"/>
<dbReference type="Proteomes" id="UP000178486">
    <property type="component" value="Unassembled WGS sequence"/>
</dbReference>
<name>A0A1F7JGD5_9BACT</name>
<dbReference type="GO" id="GO:0000455">
    <property type="term" value="P:enzyme-directed rRNA pseudouridine synthesis"/>
    <property type="evidence" value="ECO:0007669"/>
    <property type="project" value="TreeGrafter"/>
</dbReference>
<evidence type="ECO:0000256" key="2">
    <source>
        <dbReference type="ARBA" id="ARBA00023235"/>
    </source>
</evidence>
<dbReference type="InterPro" id="IPR006145">
    <property type="entry name" value="PsdUridine_synth_RsuA/RluA"/>
</dbReference>
<evidence type="ECO:0000256" key="3">
    <source>
        <dbReference type="PIRSR" id="PIRSR606225-1"/>
    </source>
</evidence>
<comment type="caution">
    <text evidence="6">The sequence shown here is derived from an EMBL/GenBank/DDBJ whole genome shotgun (WGS) entry which is preliminary data.</text>
</comment>
<accession>A0A1F7JGD5</accession>
<dbReference type="GO" id="GO:0140098">
    <property type="term" value="F:catalytic activity, acting on RNA"/>
    <property type="evidence" value="ECO:0007669"/>
    <property type="project" value="UniProtKB-ARBA"/>
</dbReference>
<dbReference type="PANTHER" id="PTHR21600">
    <property type="entry name" value="MITOCHONDRIAL RNA PSEUDOURIDINE SYNTHASE"/>
    <property type="match status" value="1"/>
</dbReference>
<feature type="active site" evidence="3">
    <location>
        <position position="70"/>
    </location>
</feature>
<organism evidence="6 7">
    <name type="scientific">Candidatus Roizmanbacteria bacterium RIFCSPLOWO2_01_FULL_45_11</name>
    <dbReference type="NCBI Taxonomy" id="1802070"/>
    <lineage>
        <taxon>Bacteria</taxon>
        <taxon>Candidatus Roizmaniibacteriota</taxon>
    </lineage>
</organism>
<sequence length="246" mass="27771">MPILFEDDDIIVLDKPAGVVVNRAASVSGTTVQDWVESYVHTLTAIPPGRYSPEETAEFISRSGVVHRIDKETSGILLVAKHPRAFFSLKSQFMAHAVAKEYRALVHGNVVPKDGEVSAPVGRLPWNRMRFGVFPEGRTAHTSYHAVSYFQKKDSSNDTYSLLIVAPTTGRTHQIRVHLQYLNHPIVSDPLYVGRKRLRSDKTWCTRLFLHASRIHFRHPVTNSEMDVQSPLPEDLQTAIHSLREL</sequence>
<protein>
    <recommendedName>
        <fullName evidence="4">Pseudouridine synthase</fullName>
        <ecNumber evidence="4">5.4.99.-</ecNumber>
    </recommendedName>
</protein>
<dbReference type="PANTHER" id="PTHR21600:SF44">
    <property type="entry name" value="RIBOSOMAL LARGE SUBUNIT PSEUDOURIDINE SYNTHASE D"/>
    <property type="match status" value="1"/>
</dbReference>
<proteinExistence type="inferred from homology"/>
<evidence type="ECO:0000313" key="6">
    <source>
        <dbReference type="EMBL" id="OGK54665.1"/>
    </source>
</evidence>